<protein>
    <submittedName>
        <fullName evidence="2">SLBP_RNA_bind domain-containing protein</fullName>
    </submittedName>
</protein>
<dbReference type="WBParaSite" id="RSKR_0000643000.1">
    <property type="protein sequence ID" value="RSKR_0000643000.1"/>
    <property type="gene ID" value="RSKR_0000643000"/>
</dbReference>
<sequence>MKSAKGLSSNICDRPISEDQKIQNMHNDLMGVSWVDLCAEEEIAQNAYHDESIQTKDEDLGVDETTMDGSMMTRNRKQKAPQRNSSSVPNYLKAAKGSEKAASETAGDSTNRKRKHAEVKCSSVSSDKHNDSSKLRRSPRKKPNMGNENNSRPTSRASQNSNDDFQIVMKEGWVEPKLGWCENKEIMARRIKELEKAKEKEVYLDYIREVPLKKRVKGVHPSTPNKLLNYSRRSWDTQVKNWKKDIYRFFGRTPEGSCRTSRNVSPTPDISFASLHKENALAENLLIQINAADPDRMSSLLSKFDIDSRKKFQEEEESTLKGPGALNFKGPVDFSNGI</sequence>
<accession>A0AC35U1L0</accession>
<name>A0AC35U1L0_9BILA</name>
<dbReference type="Proteomes" id="UP000095286">
    <property type="component" value="Unplaced"/>
</dbReference>
<proteinExistence type="predicted"/>
<evidence type="ECO:0000313" key="1">
    <source>
        <dbReference type="Proteomes" id="UP000095286"/>
    </source>
</evidence>
<evidence type="ECO:0000313" key="2">
    <source>
        <dbReference type="WBParaSite" id="RSKR_0000643000.1"/>
    </source>
</evidence>
<reference evidence="2" key="1">
    <citation type="submission" date="2016-11" db="UniProtKB">
        <authorList>
            <consortium name="WormBaseParasite"/>
        </authorList>
    </citation>
    <scope>IDENTIFICATION</scope>
    <source>
        <strain evidence="2">KR3021</strain>
    </source>
</reference>
<organism evidence="1 2">
    <name type="scientific">Rhabditophanes sp. KR3021</name>
    <dbReference type="NCBI Taxonomy" id="114890"/>
    <lineage>
        <taxon>Eukaryota</taxon>
        <taxon>Metazoa</taxon>
        <taxon>Ecdysozoa</taxon>
        <taxon>Nematoda</taxon>
        <taxon>Chromadorea</taxon>
        <taxon>Rhabditida</taxon>
        <taxon>Tylenchina</taxon>
        <taxon>Panagrolaimomorpha</taxon>
        <taxon>Strongyloidoidea</taxon>
        <taxon>Alloionematidae</taxon>
        <taxon>Rhabditophanes</taxon>
    </lineage>
</organism>